<accession>A0A6I2V1P0</accession>
<keyword evidence="7" id="KW-0408">Iron</keyword>
<keyword evidence="6 11" id="KW-0067">ATP-binding</keyword>
<reference evidence="11 12" key="1">
    <citation type="submission" date="2019-08" db="EMBL/GenBank/DDBJ databases">
        <title>In-depth cultivation of the pig gut microbiome towards novel bacterial diversity and tailored functional studies.</title>
        <authorList>
            <person name="Wylensek D."/>
            <person name="Hitch T.C.A."/>
            <person name="Clavel T."/>
        </authorList>
    </citation>
    <scope>NUCLEOTIDE SEQUENCE [LARGE SCALE GENOMIC DNA]</scope>
    <source>
        <strain evidence="12">WCA-380-WT-3B3</strain>
    </source>
</reference>
<evidence type="ECO:0000256" key="8">
    <source>
        <dbReference type="ARBA" id="ARBA00023065"/>
    </source>
</evidence>
<dbReference type="InterPro" id="IPR027417">
    <property type="entry name" value="P-loop_NTPase"/>
</dbReference>
<evidence type="ECO:0000313" key="11">
    <source>
        <dbReference type="EMBL" id="MSV25506.1"/>
    </source>
</evidence>
<organism evidence="11 12">
    <name type="scientific">Selenomonas montiformis</name>
    <dbReference type="NCBI Taxonomy" id="2652285"/>
    <lineage>
        <taxon>Bacteria</taxon>
        <taxon>Bacillati</taxon>
        <taxon>Bacillota</taxon>
        <taxon>Negativicutes</taxon>
        <taxon>Selenomonadales</taxon>
        <taxon>Selenomonadaceae</taxon>
        <taxon>Selenomonas</taxon>
    </lineage>
</organism>
<evidence type="ECO:0000256" key="2">
    <source>
        <dbReference type="ARBA" id="ARBA00022448"/>
    </source>
</evidence>
<evidence type="ECO:0000256" key="4">
    <source>
        <dbReference type="ARBA" id="ARBA00022496"/>
    </source>
</evidence>
<dbReference type="InterPro" id="IPR017871">
    <property type="entry name" value="ABC_transporter-like_CS"/>
</dbReference>
<dbReference type="GO" id="GO:0005886">
    <property type="term" value="C:plasma membrane"/>
    <property type="evidence" value="ECO:0007669"/>
    <property type="project" value="UniProtKB-SubCell"/>
</dbReference>
<evidence type="ECO:0000256" key="1">
    <source>
        <dbReference type="ARBA" id="ARBA00004202"/>
    </source>
</evidence>
<dbReference type="InterPro" id="IPR051535">
    <property type="entry name" value="Siderophore_ABC-ATPase"/>
</dbReference>
<dbReference type="EMBL" id="VUNL01000011">
    <property type="protein sequence ID" value="MSV25506.1"/>
    <property type="molecule type" value="Genomic_DNA"/>
</dbReference>
<evidence type="ECO:0000256" key="9">
    <source>
        <dbReference type="ARBA" id="ARBA00023136"/>
    </source>
</evidence>
<keyword evidence="2" id="KW-0813">Transport</keyword>
<evidence type="ECO:0000256" key="7">
    <source>
        <dbReference type="ARBA" id="ARBA00023004"/>
    </source>
</evidence>
<evidence type="ECO:0000256" key="5">
    <source>
        <dbReference type="ARBA" id="ARBA00022741"/>
    </source>
</evidence>
<comment type="subcellular location">
    <subcellularLocation>
        <location evidence="1">Cell membrane</location>
        <topology evidence="1">Peripheral membrane protein</topology>
    </subcellularLocation>
</comment>
<sequence length="263" mass="29257">MILSVDSLCVHIGGREILHNLSLTFPEGRRTAVIGPNGAGKSTLLRSAAGLCTEYDGRIALNGQDIRCMDRQQLARLLAILPQGAAAPADTTVRELVDYGRFPYRHWFRRADGKADREAVEWALSVTHLESLQNRQVQTLSGGERQRAFLAMALAQKPKILLLDEPTTYLDIAHQLEVMQIVTDINKNYHMTIIMVLHDINHALQYSDEVAVLKDKRIWAQGRPGEVLTADLLADVFRVQADVFTNRLGAKVLCPVALVHPAH</sequence>
<feature type="domain" description="ABC transporter" evidence="10">
    <location>
        <begin position="3"/>
        <end position="240"/>
    </location>
</feature>
<dbReference type="PROSITE" id="PS50893">
    <property type="entry name" value="ABC_TRANSPORTER_2"/>
    <property type="match status" value="1"/>
</dbReference>
<dbReference type="PANTHER" id="PTHR42771:SF2">
    <property type="entry name" value="IRON(3+)-HYDROXAMATE IMPORT ATP-BINDING PROTEIN FHUC"/>
    <property type="match status" value="1"/>
</dbReference>
<dbReference type="AlphaFoldDB" id="A0A6I2V1P0"/>
<dbReference type="GO" id="GO:0016887">
    <property type="term" value="F:ATP hydrolysis activity"/>
    <property type="evidence" value="ECO:0007669"/>
    <property type="project" value="InterPro"/>
</dbReference>
<keyword evidence="3" id="KW-1003">Cell membrane</keyword>
<name>A0A6I2V1P0_9FIRM</name>
<dbReference type="RefSeq" id="WP_154621263.1">
    <property type="nucleotide sequence ID" value="NZ_VUNL01000011.1"/>
</dbReference>
<dbReference type="Proteomes" id="UP000430222">
    <property type="component" value="Unassembled WGS sequence"/>
</dbReference>
<protein>
    <submittedName>
        <fullName evidence="11">ABC transporter ATP-binding protein</fullName>
    </submittedName>
</protein>
<dbReference type="Gene3D" id="3.40.50.300">
    <property type="entry name" value="P-loop containing nucleotide triphosphate hydrolases"/>
    <property type="match status" value="1"/>
</dbReference>
<dbReference type="CDD" id="cd03214">
    <property type="entry name" value="ABC_Iron-Siderophores_B12_Hemin"/>
    <property type="match status" value="1"/>
</dbReference>
<evidence type="ECO:0000256" key="3">
    <source>
        <dbReference type="ARBA" id="ARBA00022475"/>
    </source>
</evidence>
<comment type="caution">
    <text evidence="11">The sequence shown here is derived from an EMBL/GenBank/DDBJ whole genome shotgun (WGS) entry which is preliminary data.</text>
</comment>
<dbReference type="PANTHER" id="PTHR42771">
    <property type="entry name" value="IRON(3+)-HYDROXAMATE IMPORT ATP-BINDING PROTEIN FHUC"/>
    <property type="match status" value="1"/>
</dbReference>
<dbReference type="InterPro" id="IPR003593">
    <property type="entry name" value="AAA+_ATPase"/>
</dbReference>
<dbReference type="PROSITE" id="PS00211">
    <property type="entry name" value="ABC_TRANSPORTER_1"/>
    <property type="match status" value="1"/>
</dbReference>
<proteinExistence type="predicted"/>
<gene>
    <name evidence="11" type="ORF">FYJ78_10020</name>
</gene>
<keyword evidence="9" id="KW-0472">Membrane</keyword>
<keyword evidence="5" id="KW-0547">Nucleotide-binding</keyword>
<keyword evidence="4" id="KW-0410">Iron transport</keyword>
<dbReference type="SMART" id="SM00382">
    <property type="entry name" value="AAA"/>
    <property type="match status" value="1"/>
</dbReference>
<keyword evidence="12" id="KW-1185">Reference proteome</keyword>
<evidence type="ECO:0000256" key="6">
    <source>
        <dbReference type="ARBA" id="ARBA00022840"/>
    </source>
</evidence>
<keyword evidence="8" id="KW-0406">Ion transport</keyword>
<dbReference type="InterPro" id="IPR003439">
    <property type="entry name" value="ABC_transporter-like_ATP-bd"/>
</dbReference>
<evidence type="ECO:0000259" key="10">
    <source>
        <dbReference type="PROSITE" id="PS50893"/>
    </source>
</evidence>
<dbReference type="GO" id="GO:0006826">
    <property type="term" value="P:iron ion transport"/>
    <property type="evidence" value="ECO:0007669"/>
    <property type="project" value="UniProtKB-KW"/>
</dbReference>
<dbReference type="GO" id="GO:0005524">
    <property type="term" value="F:ATP binding"/>
    <property type="evidence" value="ECO:0007669"/>
    <property type="project" value="UniProtKB-KW"/>
</dbReference>
<dbReference type="SUPFAM" id="SSF52540">
    <property type="entry name" value="P-loop containing nucleoside triphosphate hydrolases"/>
    <property type="match status" value="1"/>
</dbReference>
<dbReference type="FunFam" id="3.40.50.300:FF:000134">
    <property type="entry name" value="Iron-enterobactin ABC transporter ATP-binding protein"/>
    <property type="match status" value="1"/>
</dbReference>
<dbReference type="Pfam" id="PF00005">
    <property type="entry name" value="ABC_tran"/>
    <property type="match status" value="1"/>
</dbReference>
<evidence type="ECO:0000313" key="12">
    <source>
        <dbReference type="Proteomes" id="UP000430222"/>
    </source>
</evidence>